<comment type="caution">
    <text evidence="1">The sequence shown here is derived from an EMBL/GenBank/DDBJ whole genome shotgun (WGS) entry which is preliminary data.</text>
</comment>
<organism evidence="1 2">
    <name type="scientific">Prochlorococcus marinus str. PAC1</name>
    <dbReference type="NCBI Taxonomy" id="59924"/>
    <lineage>
        <taxon>Bacteria</taxon>
        <taxon>Bacillati</taxon>
        <taxon>Cyanobacteriota</taxon>
        <taxon>Cyanophyceae</taxon>
        <taxon>Synechococcales</taxon>
        <taxon>Prochlorococcaceae</taxon>
        <taxon>Prochlorococcus</taxon>
    </lineage>
</organism>
<gene>
    <name evidence="1" type="ORF">EV03_0130</name>
</gene>
<evidence type="ECO:0000313" key="1">
    <source>
        <dbReference type="EMBL" id="KGG22459.1"/>
    </source>
</evidence>
<dbReference type="AlphaFoldDB" id="A0A0A2CD21"/>
<protein>
    <submittedName>
        <fullName evidence="1">Uncharacterized protein</fullName>
    </submittedName>
</protein>
<dbReference type="Proteomes" id="UP000030392">
    <property type="component" value="Unassembled WGS sequence"/>
</dbReference>
<evidence type="ECO:0000313" key="2">
    <source>
        <dbReference type="Proteomes" id="UP000030392"/>
    </source>
</evidence>
<reference evidence="2" key="1">
    <citation type="journal article" date="2014" name="Sci. Data">
        <title>Genomes of diverse isolates of the marine cyanobacterium Prochlorococcus.</title>
        <authorList>
            <person name="Biller S."/>
            <person name="Berube P."/>
            <person name="Thompson J."/>
            <person name="Kelly L."/>
            <person name="Roggensack S."/>
            <person name="Awad L."/>
            <person name="Roache-Johnson K."/>
            <person name="Ding H."/>
            <person name="Giovannoni S.J."/>
            <person name="Moore L.R."/>
            <person name="Chisholm S.W."/>
        </authorList>
    </citation>
    <scope>NUCLEOTIDE SEQUENCE [LARGE SCALE GENOMIC DNA]</scope>
    <source>
        <strain evidence="2">PAC1</strain>
    </source>
</reference>
<name>A0A0A2CD21_PROMR</name>
<accession>A0A0A2CD21</accession>
<dbReference type="EMBL" id="JNAX01000002">
    <property type="protein sequence ID" value="KGG22459.1"/>
    <property type="molecule type" value="Genomic_DNA"/>
</dbReference>
<proteinExistence type="predicted"/>
<sequence length="54" mass="6064">MVPLMLFIGALDTKKQELTGIEVMVGLGEKSQLYIRSVQQQLEDGLIKDEKNQS</sequence>